<name>Q3U323_MOUSE</name>
<reference evidence="1" key="2">
    <citation type="journal article" date="2000" name="Genome Res.">
        <title>Normalization and subtraction of cap-trapper-selected cDNAs to prepare full-length cDNA libraries for rapid discovery of new genes.</title>
        <authorList>
            <person name="Carninci P."/>
            <person name="Shibata Y."/>
            <person name="Hayatsu N."/>
            <person name="Sugahara Y."/>
            <person name="Shibata K."/>
            <person name="Itoh M."/>
            <person name="Konno H."/>
            <person name="Okazaki Y."/>
            <person name="Muramatsu M."/>
            <person name="Hayashizaki Y."/>
        </authorList>
    </citation>
    <scope>NUCLEOTIDE SEQUENCE</scope>
    <source>
        <strain evidence="1">NOD</strain>
    </source>
</reference>
<reference evidence="1" key="7">
    <citation type="journal article" date="2005" name="Science">
        <title>The Transcriptional Landscape of the Mammalian Genome.</title>
        <authorList>
            <consortium name="The FANTOM Consortium"/>
            <consortium name="Riken Genome Exploration Research Group and Genome Science Group (Genome Network Project Core Group)"/>
        </authorList>
    </citation>
    <scope>NUCLEOTIDE SEQUENCE</scope>
    <source>
        <strain evidence="1">NOD</strain>
    </source>
</reference>
<accession>Q3U323</accession>
<dbReference type="MGI" id="MGI:3604191">
    <property type="gene designation" value="F730048M01Rik"/>
</dbReference>
<dbReference type="AGR" id="MGI:3604191"/>
<organism evidence="1">
    <name type="scientific">Mus musculus</name>
    <name type="common">Mouse</name>
    <dbReference type="NCBI Taxonomy" id="10090"/>
    <lineage>
        <taxon>Eukaryota</taxon>
        <taxon>Metazoa</taxon>
        <taxon>Chordata</taxon>
        <taxon>Craniata</taxon>
        <taxon>Vertebrata</taxon>
        <taxon>Euteleostomi</taxon>
        <taxon>Mammalia</taxon>
        <taxon>Eutheria</taxon>
        <taxon>Euarchontoglires</taxon>
        <taxon>Glires</taxon>
        <taxon>Rodentia</taxon>
        <taxon>Myomorpha</taxon>
        <taxon>Muroidea</taxon>
        <taxon>Muridae</taxon>
        <taxon>Murinae</taxon>
        <taxon>Mus</taxon>
        <taxon>Mus</taxon>
    </lineage>
</organism>
<sequence>MDEDHLLIQPTAIELLRPTKKCSRRGRCLETSRQGLVLRERPFYVCSSLWYSNKHPVSIQQIFVGRERKKMRHVPVECAATGGRLQNLCLCKSFALNLGTALF</sequence>
<reference evidence="1" key="3">
    <citation type="journal article" date="2000" name="Genome Res.">
        <title>RIKEN integrated sequence analysis (RISA) system--384-format sequencing pipeline with 384 multicapillary sequencer.</title>
        <authorList>
            <person name="Shibata K."/>
            <person name="Itoh M."/>
            <person name="Aizawa K."/>
            <person name="Nagaoka S."/>
            <person name="Sasaki N."/>
            <person name="Carninci P."/>
            <person name="Konno H."/>
            <person name="Akiyama J."/>
            <person name="Nishi K."/>
            <person name="Kitsunai T."/>
            <person name="Tashiro H."/>
            <person name="Itoh M."/>
            <person name="Sumi N."/>
            <person name="Ishii Y."/>
            <person name="Nakamura S."/>
            <person name="Hazama M."/>
            <person name="Nishine T."/>
            <person name="Harada A."/>
            <person name="Yamamoto R."/>
            <person name="Matsumoto H."/>
            <person name="Sakaguchi S."/>
            <person name="Ikegami T."/>
            <person name="Kashiwagi K."/>
            <person name="Fujiwake S."/>
            <person name="Inoue K."/>
            <person name="Togawa Y."/>
            <person name="Izawa M."/>
            <person name="Ohara E."/>
            <person name="Watahiki M."/>
            <person name="Yoneda Y."/>
            <person name="Ishikawa T."/>
            <person name="Ozawa K."/>
            <person name="Tanaka T."/>
            <person name="Matsuura S."/>
            <person name="Kawai J."/>
            <person name="Okazaki Y."/>
            <person name="Muramatsu M."/>
            <person name="Inoue Y."/>
            <person name="Kira A."/>
            <person name="Hayashizaki Y."/>
        </authorList>
    </citation>
    <scope>NUCLEOTIDE SEQUENCE</scope>
    <source>
        <strain evidence="1">NOD</strain>
    </source>
</reference>
<proteinExistence type="evidence at transcript level"/>
<reference evidence="1" key="8">
    <citation type="journal article" date="2005" name="Science">
        <title>Antisense Transcription in the Mammalian Transcriptome.</title>
        <authorList>
            <consortium name="RIKEN Genome Exploration Research Group and Genome Science Group (Genome Network Project Core Group) and the FANTOM Consortium"/>
        </authorList>
    </citation>
    <scope>NUCLEOTIDE SEQUENCE</scope>
    <source>
        <strain evidence="1">NOD</strain>
    </source>
</reference>
<protein>
    <submittedName>
        <fullName evidence="1">Uncharacterized protein</fullName>
    </submittedName>
</protein>
<evidence type="ECO:0000313" key="1">
    <source>
        <dbReference type="EMBL" id="BAE32967.1"/>
    </source>
</evidence>
<dbReference type="AlphaFoldDB" id="Q3U323"/>
<reference evidence="1" key="5">
    <citation type="journal article" date="2002" name="Nature">
        <title>Analysis of the mouse transcriptome based on functional annotation of 60,770 full-length cDNAs.</title>
        <authorList>
            <consortium name="The FANTOM Consortium and the RIKEN Genome Exploration Research Group Phase I and II Team"/>
        </authorList>
    </citation>
    <scope>NUCLEOTIDE SEQUENCE</scope>
    <source>
        <strain evidence="1">NOD</strain>
    </source>
</reference>
<reference evidence="1" key="4">
    <citation type="journal article" date="2001" name="Nature">
        <title>Functional annotation of a full-length mouse cDNA collection.</title>
        <authorList>
            <consortium name="The RIKEN Genome Exploration Research Group Phase II Team and the FANTOM Consortium"/>
        </authorList>
    </citation>
    <scope>NUCLEOTIDE SEQUENCE</scope>
    <source>
        <strain evidence="1">NOD</strain>
    </source>
</reference>
<gene>
    <name evidence="2" type="primary">F730048M01Rik</name>
    <name evidence="2" type="synonym">Alpk2</name>
</gene>
<reference evidence="1" key="6">
    <citation type="submission" date="2004-03" db="EMBL/GenBank/DDBJ databases">
        <authorList>
            <person name="Arakawa T."/>
            <person name="Carninci P."/>
            <person name="Fukuda S."/>
            <person name="Hashizume W."/>
            <person name="Hayashida K."/>
            <person name="Hori F."/>
            <person name="Iida J."/>
            <person name="Imamura K."/>
            <person name="Imotani K."/>
            <person name="Itoh M."/>
            <person name="Kanagawa S."/>
            <person name="Kawai J."/>
            <person name="Kojima M."/>
            <person name="Konno H."/>
            <person name="Murata M."/>
            <person name="Nakamura M."/>
            <person name="Ninomiya N."/>
            <person name="Nishiyori H."/>
            <person name="Nomura K."/>
            <person name="Ohno M."/>
            <person name="Sakazume N."/>
            <person name="Sano H."/>
            <person name="Sasaki D."/>
            <person name="Shibata K."/>
            <person name="Shiraki T."/>
            <person name="Tagami M."/>
            <person name="Tagami Y."/>
            <person name="Waki K."/>
            <person name="Watahiki A."/>
            <person name="Muramatsu M."/>
            <person name="Hayashizaki Y."/>
        </authorList>
    </citation>
    <scope>NUCLEOTIDE SEQUENCE</scope>
    <source>
        <strain evidence="1">NOD</strain>
    </source>
</reference>
<evidence type="ECO:0000313" key="2">
    <source>
        <dbReference type="MGI" id="MGI:3604191"/>
    </source>
</evidence>
<reference evidence="1" key="1">
    <citation type="journal article" date="1999" name="Methods Enzymol.">
        <title>High-efficiency full-length cDNA cloning.</title>
        <authorList>
            <person name="Carninci P."/>
            <person name="Hayashizaki Y."/>
        </authorList>
    </citation>
    <scope>NUCLEOTIDE SEQUENCE</scope>
    <source>
        <strain evidence="1">NOD</strain>
    </source>
</reference>
<dbReference type="EMBL" id="AK154977">
    <property type="protein sequence ID" value="BAE32967.1"/>
    <property type="molecule type" value="mRNA"/>
</dbReference>